<dbReference type="SMART" id="SM00382">
    <property type="entry name" value="AAA"/>
    <property type="match status" value="1"/>
</dbReference>
<dbReference type="SUPFAM" id="SSF48452">
    <property type="entry name" value="TPR-like"/>
    <property type="match status" value="1"/>
</dbReference>
<dbReference type="InterPro" id="IPR027417">
    <property type="entry name" value="P-loop_NTPase"/>
</dbReference>
<dbReference type="Pfam" id="PF13489">
    <property type="entry name" value="Methyltransf_23"/>
    <property type="match status" value="1"/>
</dbReference>
<dbReference type="SUPFAM" id="SSF53335">
    <property type="entry name" value="S-adenosyl-L-methionine-dependent methyltransferases"/>
    <property type="match status" value="1"/>
</dbReference>
<dbReference type="CDD" id="cd02440">
    <property type="entry name" value="AdoMet_MTases"/>
    <property type="match status" value="1"/>
</dbReference>
<dbReference type="Pfam" id="PF14559">
    <property type="entry name" value="TPR_19"/>
    <property type="match status" value="1"/>
</dbReference>
<dbReference type="Pfam" id="PF13191">
    <property type="entry name" value="AAA_16"/>
    <property type="match status" value="1"/>
</dbReference>
<dbReference type="SUPFAM" id="SSF52540">
    <property type="entry name" value="P-loop containing nucleoside triphosphate hydrolases"/>
    <property type="match status" value="1"/>
</dbReference>
<dbReference type="Gene3D" id="3.40.50.300">
    <property type="entry name" value="P-loop containing nucleotide triphosphate hydrolases"/>
    <property type="match status" value="1"/>
</dbReference>
<dbReference type="Gene3D" id="3.40.50.150">
    <property type="entry name" value="Vaccinia Virus protein VP39"/>
    <property type="match status" value="1"/>
</dbReference>
<dbReference type="InterPro" id="IPR029063">
    <property type="entry name" value="SAM-dependent_MTases_sf"/>
</dbReference>
<dbReference type="InterPro" id="IPR003593">
    <property type="entry name" value="AAA+_ATPase"/>
</dbReference>
<dbReference type="Proteomes" id="UP001431010">
    <property type="component" value="Chromosome"/>
</dbReference>
<evidence type="ECO:0000313" key="3">
    <source>
        <dbReference type="Proteomes" id="UP001431010"/>
    </source>
</evidence>
<dbReference type="RefSeq" id="WP_231323673.1">
    <property type="nucleotide sequence ID" value="NZ_CP088156.1"/>
</dbReference>
<evidence type="ECO:0000313" key="2">
    <source>
        <dbReference type="EMBL" id="UFZ05504.1"/>
    </source>
</evidence>
<name>A0ABY3RFQ7_9BRAD</name>
<protein>
    <submittedName>
        <fullName evidence="2">Tetratricopeptide repeat protein</fullName>
    </submittedName>
</protein>
<keyword evidence="3" id="KW-1185">Reference proteome</keyword>
<dbReference type="Gene3D" id="1.25.40.10">
    <property type="entry name" value="Tetratricopeptide repeat domain"/>
    <property type="match status" value="1"/>
</dbReference>
<dbReference type="EMBL" id="CP088156">
    <property type="protein sequence ID" value="UFZ05504.1"/>
    <property type="molecule type" value="Genomic_DNA"/>
</dbReference>
<dbReference type="InterPro" id="IPR041664">
    <property type="entry name" value="AAA_16"/>
</dbReference>
<dbReference type="InterPro" id="IPR011990">
    <property type="entry name" value="TPR-like_helical_dom_sf"/>
</dbReference>
<organism evidence="2 3">
    <name type="scientific">Bradyrhizobium ontarionense</name>
    <dbReference type="NCBI Taxonomy" id="2898149"/>
    <lineage>
        <taxon>Bacteria</taxon>
        <taxon>Pseudomonadati</taxon>
        <taxon>Pseudomonadota</taxon>
        <taxon>Alphaproteobacteria</taxon>
        <taxon>Hyphomicrobiales</taxon>
        <taxon>Nitrobacteraceae</taxon>
        <taxon>Bradyrhizobium</taxon>
    </lineage>
</organism>
<reference evidence="2" key="1">
    <citation type="journal article" date="2024" name="Antonie Van Leeuwenhoek">
        <title>Bradyrhizobium ontarionense sp. nov., a novel bacterial symbiont isolated from Aeschynomene indica (Indian jointvetch), harbours photosynthesis, nitrogen fixation and nitrous oxide (N2O) reductase genes.</title>
        <authorList>
            <person name="Bromfield E.S.P."/>
            <person name="Cloutier S."/>
        </authorList>
    </citation>
    <scope>NUCLEOTIDE SEQUENCE</scope>
    <source>
        <strain evidence="2">A19</strain>
    </source>
</reference>
<sequence>MANTDKLQNELDRYVRSYVTREIVQSSADASADPQLATIIGKIAERLSDDREGVILDVGCGHGTLLSRMAELPQFRDQMTWTYAAIDEEDKLDEIARLTRHLGISRRVEPISLARFYEAWPRHGSPQLVVCRNVLHELTMPETARLLRHVASNLDPKDEFIIQDLLRFPESERHHACWLTEKLSSCVKGHGFETVSAVQQGSRSGNAWVNIVAKNRLQDVPTRVESEQMVVSARQQQWELWSALDQADQRSLPDRPELITALDLDLQLVSLTRQLRNAGALSLSLDKDVARRVRAAEFTSRVDAFVRANNLVKRTPEVSVHFRERGEQLNTMEAFLRGPERLALVFGGRGTGKTTFVNHLLKERLYEKTFVMIDGRASRGFWPIVEQLFAQVGLNLAAEALSVLGDINFDRIKAAIGQFFNQFAARMVLVVDNFDEFVDSNGVIFDRDIEDLLEYIVSKETVKVILTSRGEYLPPALQYAGISGLLPKVKLGRYGTDETVVNVLDDHFDRGKANLSEYPEKLIQAIDRHPLIATLAGHVLNRNGQGVLLNDHFIFEVRQKLQAELTSRLIDDQSLPAVEIASKLRVPVPVPMLERLAPNEAIYRARAAEVLYTIPDRRWQQLISSLGLFRRQTVDDMTLASLNEQDAADKSENSNIADAYDRIYRSDDDPKWIRESYFHRMLSGSINSEDLVGFVGQYYFPELKSSAAYCFRKRDYFTALELFEAAMSLSDLDETSQMWRASCMIRAGDREGEKEYRRLAQTYPNNNGIRTSHVDALLSVCEDQAAIDTLTSYDLSPDKSEWVAQQWGRAHLGLHHYEEAIAIFRKLLSGSTSNPYWFTYLARALQQFGDLEGAIEILRKARKRYPENVSILTSLGADLERMKLDEEAIEILLPLFEATPQNTRAALALIRVRIREGNISGAEAVLKRARTDVSVAMKPFLISAEAEVLMAQGRPRSAIELLRPAAVRDEHLIGLLMEALIQEIFKSPDTEGRQRAVRDALAISIPERWRKNVPIQVTRARLAIAARNEAMFDLTIQNLNSTLIARPEIERLRAQWRESNSN</sequence>
<accession>A0ABY3RFQ7</accession>
<evidence type="ECO:0000259" key="1">
    <source>
        <dbReference type="SMART" id="SM00382"/>
    </source>
</evidence>
<gene>
    <name evidence="2" type="ORF">LQG66_04070</name>
</gene>
<feature type="domain" description="AAA+ ATPase" evidence="1">
    <location>
        <begin position="339"/>
        <end position="492"/>
    </location>
</feature>
<proteinExistence type="predicted"/>